<dbReference type="GO" id="GO:0016787">
    <property type="term" value="F:hydrolase activity"/>
    <property type="evidence" value="ECO:0007669"/>
    <property type="project" value="InterPro"/>
</dbReference>
<dbReference type="InterPro" id="IPR017439">
    <property type="entry name" value="Amidohydrolase"/>
</dbReference>
<dbReference type="Gene3D" id="3.40.630.10">
    <property type="entry name" value="Zn peptidases"/>
    <property type="match status" value="1"/>
</dbReference>
<dbReference type="AlphaFoldDB" id="A0A1I0XLY8"/>
<reference evidence="1 2" key="1">
    <citation type="submission" date="2016-10" db="EMBL/GenBank/DDBJ databases">
        <authorList>
            <person name="de Groot N.N."/>
        </authorList>
    </citation>
    <scope>NUCLEOTIDE SEQUENCE [LARGE SCALE GENOMIC DNA]</scope>
    <source>
        <strain evidence="1 2">CGMCC 1.3702</strain>
    </source>
</reference>
<dbReference type="PANTHER" id="PTHR11014">
    <property type="entry name" value="PEPTIDASE M20 FAMILY MEMBER"/>
    <property type="match status" value="1"/>
</dbReference>
<dbReference type="SUPFAM" id="SSF53187">
    <property type="entry name" value="Zn-dependent exopeptidases"/>
    <property type="match status" value="1"/>
</dbReference>
<protein>
    <recommendedName>
        <fullName evidence="3">Amidohydrolase</fullName>
    </recommendedName>
</protein>
<dbReference type="STRING" id="237679.SAMN04488072_105186"/>
<proteinExistence type="predicted"/>
<dbReference type="RefSeq" id="WP_342028022.1">
    <property type="nucleotide sequence ID" value="NZ_FOJW01000005.1"/>
</dbReference>
<evidence type="ECO:0000313" key="2">
    <source>
        <dbReference type="Proteomes" id="UP000198642"/>
    </source>
</evidence>
<dbReference type="EMBL" id="FOJW01000005">
    <property type="protein sequence ID" value="SFB02129.1"/>
    <property type="molecule type" value="Genomic_DNA"/>
</dbReference>
<accession>A0A1I0XLY8</accession>
<keyword evidence="2" id="KW-1185">Reference proteome</keyword>
<dbReference type="Proteomes" id="UP000198642">
    <property type="component" value="Unassembled WGS sequence"/>
</dbReference>
<evidence type="ECO:0008006" key="3">
    <source>
        <dbReference type="Google" id="ProtNLM"/>
    </source>
</evidence>
<dbReference type="PANTHER" id="PTHR11014:SF63">
    <property type="entry name" value="METALLOPEPTIDASE, PUTATIVE (AFU_ORTHOLOGUE AFUA_6G09600)-RELATED"/>
    <property type="match status" value="1"/>
</dbReference>
<gene>
    <name evidence="1" type="ORF">SAMN04488072_105186</name>
</gene>
<name>A0A1I0XLY8_9BACI</name>
<evidence type="ECO:0000313" key="1">
    <source>
        <dbReference type="EMBL" id="SFB02129.1"/>
    </source>
</evidence>
<organism evidence="1 2">
    <name type="scientific">Lentibacillus halodurans</name>
    <dbReference type="NCBI Taxonomy" id="237679"/>
    <lineage>
        <taxon>Bacteria</taxon>
        <taxon>Bacillati</taxon>
        <taxon>Bacillota</taxon>
        <taxon>Bacilli</taxon>
        <taxon>Bacillales</taxon>
        <taxon>Bacillaceae</taxon>
        <taxon>Lentibacillus</taxon>
    </lineage>
</organism>
<sequence>MEQLFTKLDAVFDEMVNIRRHLHQHPELSFKEEKTAAYIADFHKKLGHDVRTNVGGNGVLAYLKGAKTGPTVAMRADFDALPIHELNRCSVFCLNLFMMV</sequence>